<feature type="compositionally biased region" description="Gly residues" evidence="2">
    <location>
        <begin position="498"/>
        <end position="514"/>
    </location>
</feature>
<dbReference type="SUPFAM" id="SSF81901">
    <property type="entry name" value="HCP-like"/>
    <property type="match status" value="1"/>
</dbReference>
<feature type="compositionally biased region" description="Low complexity" evidence="2">
    <location>
        <begin position="577"/>
        <end position="593"/>
    </location>
</feature>
<dbReference type="Pfam" id="PF13432">
    <property type="entry name" value="TPR_16"/>
    <property type="match status" value="1"/>
</dbReference>
<keyword evidence="3" id="KW-0966">Cell projection</keyword>
<feature type="region of interest" description="Disordered" evidence="2">
    <location>
        <begin position="491"/>
        <end position="514"/>
    </location>
</feature>
<comment type="caution">
    <text evidence="3">The sequence shown here is derived from an EMBL/GenBank/DDBJ whole genome shotgun (WGS) entry which is preliminary data.</text>
</comment>
<dbReference type="AlphaFoldDB" id="C2MB38"/>
<feature type="region of interest" description="Disordered" evidence="2">
    <location>
        <begin position="554"/>
        <end position="594"/>
    </location>
</feature>
<dbReference type="RefSeq" id="WP_007365072.1">
    <property type="nucleotide sequence ID" value="NZ_ACLR01000118.1"/>
</dbReference>
<sequence>MADRDTSYRGKLPLRTKHCLGVVVALLCVLGSAVGCSTKRNDSASRFYHNLTTRYNVYHNGQLAFNEGYKALYHDLSESYTELLVPDPITRTAGQESSEETAVGGSLGKAIEKGQKAIREHSIRTKPKVSREDLLRNPKKKAFYNKMEYNPFLHNAWMMVGESQFYGGHFMEALATFSYMTRLYSTEDKVRDEARIWQARCYLALGWVDEANEILSNLPEDGIYKSRSKAYPLAETELALKQGDTLSAISYLQQTIDRKPIKAQRARLYYLLGQLYSNEGRWGEASRAFGRVIRLAPPYPLEFAATMRRLEIEAQGNPQRVIQRLERLAHRDKNKELVDQIYLTQGRLYLAMPDTTHAVTAFTHGVAQSTQRSFDYMLCQLHLGDIYLAQNNYLKAQEAYAGAAGVIEKSHPRYEAVTKLSADLDQLVSFAQQVYEQDSLRRIAALPEAEQLAYADSLITAYKKAQEETRKQELLAQQQGQNEALNQQADINMPSRGRPGGVGTPPPMAGGGNGKSYFYNPTLVAQGKDLFERKWGKRPLADDWRRRNKQIAIDAGDPAAQMGERGEQPADSLSSVASPTDSLTSSTDSLPADQDPLQRAYYLSKLPTTPEQIAASDEIIQTALVGMGKAFNEQMERFEESVKSYEDLLRRYPEYADRASIYYTLYMLYQRLERADLAEPWRRKLLAELPEDPLAVTLQDPNYIAKLRANIGADERLYDQAFNAYLAGRSREVQQLYRETAESYPLSETLPQFAFVNALSYVLQGDEASFRKGLESLTASYPKEEVSVLAQEMLQRLLRGVHIAQGGYQGMAWDLRIASQDSIAGTLAEQPFTIGKRSDKYQALLILPRKGDALERSLRFAVESFNYAQFTDYILPVAFAPSEHETLMTISDLPTATVAWQYVTRTYSPEGYLSALDSSALLLVMTEDNYRQVATGAKSIGDYMTFVADSLVELYPAAHYLLDRWLLLTGSQAEKPVKTDTVPSPALPAVNKPITFEIDRSQIALPAVELQLDSLLQKPEETKPVENQRTTIQKARQVTPEDLKQMERERKAQERQAKREREEQLKERQRQRDAELKARREEQRRQEQLRQEQIKRVEAERRAQEKARKEQLRQQEQERQKRLKALEEERRRKLKEREAQQKEQQKQRR</sequence>
<protein>
    <submittedName>
        <fullName evidence="3">Putative flagellar protein FliS</fullName>
    </submittedName>
</protein>
<reference evidence="3 4" key="1">
    <citation type="submission" date="2009-04" db="EMBL/GenBank/DDBJ databases">
        <authorList>
            <person name="Sebastian Y."/>
            <person name="Madupu R."/>
            <person name="Durkin A.S."/>
            <person name="Torralba M."/>
            <person name="Methe B."/>
            <person name="Sutton G.G."/>
            <person name="Strausberg R.L."/>
            <person name="Nelson K.E."/>
        </authorList>
    </citation>
    <scope>NUCLEOTIDE SEQUENCE [LARGE SCALE GENOMIC DNA]</scope>
    <source>
        <strain evidence="3 4">60-3</strain>
    </source>
</reference>
<dbReference type="PROSITE" id="PS50005">
    <property type="entry name" value="TPR"/>
    <property type="match status" value="1"/>
</dbReference>
<gene>
    <name evidence="3" type="ORF">PORUE0001_1051</name>
</gene>
<evidence type="ECO:0000256" key="2">
    <source>
        <dbReference type="SAM" id="MobiDB-lite"/>
    </source>
</evidence>
<proteinExistence type="predicted"/>
<dbReference type="InterPro" id="IPR011990">
    <property type="entry name" value="TPR-like_helical_dom_sf"/>
</dbReference>
<feature type="compositionally biased region" description="Polar residues" evidence="2">
    <location>
        <begin position="1027"/>
        <end position="1036"/>
    </location>
</feature>
<dbReference type="Pfam" id="PF13174">
    <property type="entry name" value="TPR_6"/>
    <property type="match status" value="1"/>
</dbReference>
<keyword evidence="1" id="KW-0802">TPR repeat</keyword>
<evidence type="ECO:0000313" key="3">
    <source>
        <dbReference type="EMBL" id="EEK17102.1"/>
    </source>
</evidence>
<evidence type="ECO:0000256" key="1">
    <source>
        <dbReference type="PROSITE-ProRule" id="PRU00339"/>
    </source>
</evidence>
<name>C2MB38_9PORP</name>
<feature type="region of interest" description="Disordered" evidence="2">
    <location>
        <begin position="1019"/>
        <end position="1149"/>
    </location>
</feature>
<keyword evidence="3" id="KW-0282">Flagellum</keyword>
<evidence type="ECO:0000313" key="4">
    <source>
        <dbReference type="Proteomes" id="UP000003303"/>
    </source>
</evidence>
<dbReference type="EMBL" id="ACLR01000118">
    <property type="protein sequence ID" value="EEK17102.1"/>
    <property type="molecule type" value="Genomic_DNA"/>
</dbReference>
<dbReference type="SUPFAM" id="SSF48452">
    <property type="entry name" value="TPR-like"/>
    <property type="match status" value="1"/>
</dbReference>
<dbReference type="Proteomes" id="UP000003303">
    <property type="component" value="Unassembled WGS sequence"/>
</dbReference>
<dbReference type="OrthoDB" id="1522549at2"/>
<organism evidence="3 4">
    <name type="scientific">Porphyromonas uenonis 60-3</name>
    <dbReference type="NCBI Taxonomy" id="596327"/>
    <lineage>
        <taxon>Bacteria</taxon>
        <taxon>Pseudomonadati</taxon>
        <taxon>Bacteroidota</taxon>
        <taxon>Bacteroidia</taxon>
        <taxon>Bacteroidales</taxon>
        <taxon>Porphyromonadaceae</taxon>
        <taxon>Porphyromonas</taxon>
    </lineage>
</organism>
<dbReference type="SMART" id="SM00028">
    <property type="entry name" value="TPR"/>
    <property type="match status" value="2"/>
</dbReference>
<accession>C2MB38</accession>
<keyword evidence="3" id="KW-0969">Cilium</keyword>
<feature type="repeat" description="TPR" evidence="1">
    <location>
        <begin position="266"/>
        <end position="299"/>
    </location>
</feature>
<dbReference type="Gene3D" id="1.25.40.10">
    <property type="entry name" value="Tetratricopeptide repeat domain"/>
    <property type="match status" value="4"/>
</dbReference>
<keyword evidence="4" id="KW-1185">Reference proteome</keyword>
<feature type="compositionally biased region" description="Basic and acidic residues" evidence="2">
    <location>
        <begin position="1039"/>
        <end position="1149"/>
    </location>
</feature>
<dbReference type="eggNOG" id="COG3064">
    <property type="taxonomic scope" value="Bacteria"/>
</dbReference>
<dbReference type="STRING" id="596327.PORUE0001_1051"/>
<dbReference type="InterPro" id="IPR019734">
    <property type="entry name" value="TPR_rpt"/>
</dbReference>